<dbReference type="OrthoDB" id="2962993at2759"/>
<dbReference type="STRING" id="205917.A0A4Y9Z0G0"/>
<keyword evidence="4 7" id="KW-1133">Transmembrane helix</keyword>
<keyword evidence="2" id="KW-0813">Transport</keyword>
<dbReference type="GO" id="GO:0022857">
    <property type="term" value="F:transmembrane transporter activity"/>
    <property type="evidence" value="ECO:0007669"/>
    <property type="project" value="InterPro"/>
</dbReference>
<evidence type="ECO:0000256" key="7">
    <source>
        <dbReference type="SAM" id="Phobius"/>
    </source>
</evidence>
<keyword evidence="3 7" id="KW-0812">Transmembrane</keyword>
<reference evidence="9 10" key="1">
    <citation type="submission" date="2019-02" db="EMBL/GenBank/DDBJ databases">
        <title>Genome sequencing of the rare red list fungi Dentipellis fragilis.</title>
        <authorList>
            <person name="Buettner E."/>
            <person name="Kellner H."/>
        </authorList>
    </citation>
    <scope>NUCLEOTIDE SEQUENCE [LARGE SCALE GENOMIC DNA]</scope>
    <source>
        <strain evidence="9 10">DSM 105465</strain>
    </source>
</reference>
<dbReference type="AlphaFoldDB" id="A0A4Y9Z0G0"/>
<evidence type="ECO:0000256" key="3">
    <source>
        <dbReference type="ARBA" id="ARBA00022692"/>
    </source>
</evidence>
<feature type="transmembrane region" description="Helical" evidence="7">
    <location>
        <begin position="219"/>
        <end position="242"/>
    </location>
</feature>
<dbReference type="PANTHER" id="PTHR43791">
    <property type="entry name" value="PERMEASE-RELATED"/>
    <property type="match status" value="1"/>
</dbReference>
<dbReference type="InterPro" id="IPR020846">
    <property type="entry name" value="MFS_dom"/>
</dbReference>
<evidence type="ECO:0000313" key="10">
    <source>
        <dbReference type="Proteomes" id="UP000298327"/>
    </source>
</evidence>
<gene>
    <name evidence="9" type="ORF">EVG20_g3958</name>
</gene>
<accession>A0A4Y9Z0G0</accession>
<name>A0A4Y9Z0G0_9AGAM</name>
<feature type="transmembrane region" description="Helical" evidence="7">
    <location>
        <begin position="124"/>
        <end position="143"/>
    </location>
</feature>
<dbReference type="InterPro" id="IPR036259">
    <property type="entry name" value="MFS_trans_sf"/>
</dbReference>
<dbReference type="Gene3D" id="3.80.10.10">
    <property type="entry name" value="Ribonuclease Inhibitor"/>
    <property type="match status" value="1"/>
</dbReference>
<evidence type="ECO:0000256" key="5">
    <source>
        <dbReference type="ARBA" id="ARBA00023136"/>
    </source>
</evidence>
<feature type="transmembrane region" description="Helical" evidence="7">
    <location>
        <begin position="442"/>
        <end position="463"/>
    </location>
</feature>
<evidence type="ECO:0000256" key="4">
    <source>
        <dbReference type="ARBA" id="ARBA00022989"/>
    </source>
</evidence>
<dbReference type="FunFam" id="1.20.1250.20:FF:000013">
    <property type="entry name" value="MFS general substrate transporter"/>
    <property type="match status" value="1"/>
</dbReference>
<evidence type="ECO:0000259" key="8">
    <source>
        <dbReference type="PROSITE" id="PS50850"/>
    </source>
</evidence>
<proteinExistence type="predicted"/>
<feature type="transmembrane region" description="Helical" evidence="7">
    <location>
        <begin position="149"/>
        <end position="172"/>
    </location>
</feature>
<dbReference type="Pfam" id="PF07690">
    <property type="entry name" value="MFS_1"/>
    <property type="match status" value="1"/>
</dbReference>
<feature type="transmembrane region" description="Helical" evidence="7">
    <location>
        <begin position="56"/>
        <end position="76"/>
    </location>
</feature>
<evidence type="ECO:0000256" key="2">
    <source>
        <dbReference type="ARBA" id="ARBA00022448"/>
    </source>
</evidence>
<protein>
    <recommendedName>
        <fullName evidence="8">Major facilitator superfamily (MFS) profile domain-containing protein</fullName>
    </recommendedName>
</protein>
<organism evidence="9 10">
    <name type="scientific">Dentipellis fragilis</name>
    <dbReference type="NCBI Taxonomy" id="205917"/>
    <lineage>
        <taxon>Eukaryota</taxon>
        <taxon>Fungi</taxon>
        <taxon>Dikarya</taxon>
        <taxon>Basidiomycota</taxon>
        <taxon>Agaricomycotina</taxon>
        <taxon>Agaricomycetes</taxon>
        <taxon>Russulales</taxon>
        <taxon>Hericiaceae</taxon>
        <taxon>Dentipellis</taxon>
    </lineage>
</organism>
<dbReference type="SUPFAM" id="SSF103473">
    <property type="entry name" value="MFS general substrate transporter"/>
    <property type="match status" value="1"/>
</dbReference>
<dbReference type="SUPFAM" id="SSF52047">
    <property type="entry name" value="RNI-like"/>
    <property type="match status" value="1"/>
</dbReference>
<evidence type="ECO:0000256" key="6">
    <source>
        <dbReference type="SAM" id="MobiDB-lite"/>
    </source>
</evidence>
<dbReference type="PANTHER" id="PTHR43791:SF36">
    <property type="entry name" value="TRANSPORTER, PUTATIVE (AFU_ORTHOLOGUE AFUA_6G08340)-RELATED"/>
    <property type="match status" value="1"/>
</dbReference>
<feature type="domain" description="Major facilitator superfamily (MFS) profile" evidence="8">
    <location>
        <begin position="58"/>
        <end position="464"/>
    </location>
</feature>
<dbReference type="Gene3D" id="1.20.1250.20">
    <property type="entry name" value="MFS general substrate transporter like domains"/>
    <property type="match status" value="2"/>
</dbReference>
<dbReference type="GO" id="GO:0016020">
    <property type="term" value="C:membrane"/>
    <property type="evidence" value="ECO:0007669"/>
    <property type="project" value="UniProtKB-SubCell"/>
</dbReference>
<comment type="subcellular location">
    <subcellularLocation>
        <location evidence="1">Membrane</location>
        <topology evidence="1">Multi-pass membrane protein</topology>
    </subcellularLocation>
</comment>
<comment type="caution">
    <text evidence="9">The sequence shown here is derived from an EMBL/GenBank/DDBJ whole genome shotgun (WGS) entry which is preliminary data.</text>
</comment>
<dbReference type="PROSITE" id="PS50850">
    <property type="entry name" value="MFS"/>
    <property type="match status" value="1"/>
</dbReference>
<feature type="region of interest" description="Disordered" evidence="6">
    <location>
        <begin position="1"/>
        <end position="32"/>
    </location>
</feature>
<dbReference type="FunFam" id="1.20.1250.20:FF:000018">
    <property type="entry name" value="MFS transporter permease"/>
    <property type="match status" value="1"/>
</dbReference>
<feature type="transmembrane region" description="Helical" evidence="7">
    <location>
        <begin position="96"/>
        <end position="117"/>
    </location>
</feature>
<sequence length="1058" mass="116631">MSRNEKASIRSETALSTRSDTKSDVLRSSTSPTPLDDTLAQFSEEEIAQAWKKVDWYIMPVSVLLYLASYIDRANIGNAKVLGMYKALGLTDSQYTTALSVFFVGYVVFETPSNIILKRTSPRFYIPALTVIWGIICALFAVINSASGLIAIRFFLGFAEAGFLPGIVYWIGCWYPRQMQGRRYAVLYSSVSLTGAFGGLLATAIHTLDGAHGIAGWKWIYIVEGCTTAGLGLVAALIMVSYPDTAHFLTDRQRQIILLTNEADRALKASETFSRPQIASAFTDWRTYLWGLIFITTYIPVYSVILSLPTVVSGLGYKGTTATLMACPPYGLGFVAVLAAGWTADKYGNWFWHYIVGVSVTMVALIVLMAVENLVVRYIMFFFIMFMFVPISIMWAWLSSNVAGSNKRAAATGFIFSMGNIGGTISGQIYRAAWAPRYVQGHAINLACYVIALVAGTALWWSYKRDNALRDAKAAAETGAEGGPKEANMLGEDLGVLGDRHPSFSLLCLWPPVACFDLVRRSMRLPDHRIFPPASPELHPSCVVHLHLNSHLDIDSRSHLHSLAPKLTMSSSPPVAISQVQDPQTMLSLLNRAGRGTARGFTLVHRDLSEDGKDATLNVLITEVPSSMQYARSIELCLASRETFQEFLNDMVEGAPTLEHLGLTFLSLDDDLVEIPQKFLRSTAPNLSYIRLQNCSVPWASPIFQNLSSLDIELPDPPVDDYYNTSVLKDLPSIPTLAELFNVLRSSSSIQRLRLFYALPFKSPAEWAEAATADRLTLLKLESLELAGRPCDCLGIIGCLRIPHTTSLHINVSYSSASDCQRNIGAVIDAAAGHSKRGPKTQPLDRASIEMWEEEELVMSVTRAGTSNYASKVTIHHVDLAERPHMDLVAMFMHAIVSLRNSRTLAAMTVVDHRQTHLSPKNFGVMLAREPQLTQLTLCLCSVPAFARFFSQLEAPPTHRTCLLPNLRKLTIRTPKGRGSVDSACSKPECQALELNLKVDEYVVSAINAWDRSTLRLREVELVGWLEAEEGLGDTHRRIKAGLETVGVETTFAQGSLV</sequence>
<keyword evidence="10" id="KW-1185">Reference proteome</keyword>
<dbReference type="EMBL" id="SEOQ01000191">
    <property type="protein sequence ID" value="TFY67398.1"/>
    <property type="molecule type" value="Genomic_DNA"/>
</dbReference>
<dbReference type="InterPro" id="IPR011701">
    <property type="entry name" value="MFS"/>
</dbReference>
<dbReference type="InterPro" id="IPR032675">
    <property type="entry name" value="LRR_dom_sf"/>
</dbReference>
<feature type="transmembrane region" description="Helical" evidence="7">
    <location>
        <begin position="184"/>
        <end position="207"/>
    </location>
</feature>
<dbReference type="Proteomes" id="UP000298327">
    <property type="component" value="Unassembled WGS sequence"/>
</dbReference>
<keyword evidence="5 7" id="KW-0472">Membrane</keyword>
<feature type="transmembrane region" description="Helical" evidence="7">
    <location>
        <begin position="378"/>
        <end position="398"/>
    </location>
</feature>
<feature type="transmembrane region" description="Helical" evidence="7">
    <location>
        <begin position="288"/>
        <end position="308"/>
    </location>
</feature>
<feature type="transmembrane region" description="Helical" evidence="7">
    <location>
        <begin position="351"/>
        <end position="371"/>
    </location>
</feature>
<evidence type="ECO:0000256" key="1">
    <source>
        <dbReference type="ARBA" id="ARBA00004141"/>
    </source>
</evidence>
<evidence type="ECO:0000313" key="9">
    <source>
        <dbReference type="EMBL" id="TFY67398.1"/>
    </source>
</evidence>